<dbReference type="GO" id="GO:0046872">
    <property type="term" value="F:metal ion binding"/>
    <property type="evidence" value="ECO:0007669"/>
    <property type="project" value="UniProtKB-KW"/>
</dbReference>
<evidence type="ECO:0000256" key="2">
    <source>
        <dbReference type="ARBA" id="ARBA00022722"/>
    </source>
</evidence>
<comment type="similarity">
    <text evidence="1">Belongs to the nuclease type I family.</text>
</comment>
<keyword evidence="7" id="KW-0325">Glycoprotein</keyword>
<dbReference type="Proteomes" id="UP001209570">
    <property type="component" value="Unassembled WGS sequence"/>
</dbReference>
<comment type="caution">
    <text evidence="9">The sequence shown here is derived from an EMBL/GenBank/DDBJ whole genome shotgun (WGS) entry which is preliminary data.</text>
</comment>
<dbReference type="InterPro" id="IPR008947">
    <property type="entry name" value="PLipase_C/P1_nuclease_dom_sf"/>
</dbReference>
<accession>A0AAD5MA59</accession>
<evidence type="ECO:0000256" key="4">
    <source>
        <dbReference type="ARBA" id="ARBA00022759"/>
    </source>
</evidence>
<dbReference type="GO" id="GO:0003676">
    <property type="term" value="F:nucleic acid binding"/>
    <property type="evidence" value="ECO:0007669"/>
    <property type="project" value="InterPro"/>
</dbReference>
<evidence type="ECO:0000313" key="10">
    <source>
        <dbReference type="Proteomes" id="UP001209570"/>
    </source>
</evidence>
<reference evidence="9" key="1">
    <citation type="submission" date="2021-12" db="EMBL/GenBank/DDBJ databases">
        <title>Prjna785345.</title>
        <authorList>
            <person name="Rujirawat T."/>
            <person name="Krajaejun T."/>
        </authorList>
    </citation>
    <scope>NUCLEOTIDE SEQUENCE</scope>
    <source>
        <strain evidence="9">Pi057C3</strain>
    </source>
</reference>
<evidence type="ECO:0000313" key="9">
    <source>
        <dbReference type="EMBL" id="KAJ0410255.1"/>
    </source>
</evidence>
<evidence type="ECO:0000256" key="8">
    <source>
        <dbReference type="SAM" id="SignalP"/>
    </source>
</evidence>
<keyword evidence="2" id="KW-0540">Nuclease</keyword>
<feature type="signal peptide" evidence="8">
    <location>
        <begin position="1"/>
        <end position="23"/>
    </location>
</feature>
<keyword evidence="6" id="KW-1015">Disulfide bond</keyword>
<dbReference type="GO" id="GO:0006308">
    <property type="term" value="P:DNA catabolic process"/>
    <property type="evidence" value="ECO:0007669"/>
    <property type="project" value="InterPro"/>
</dbReference>
<evidence type="ECO:0000256" key="3">
    <source>
        <dbReference type="ARBA" id="ARBA00022723"/>
    </source>
</evidence>
<dbReference type="EMBL" id="JAKCXM010000001">
    <property type="protein sequence ID" value="KAJ0410255.1"/>
    <property type="molecule type" value="Genomic_DNA"/>
</dbReference>
<proteinExistence type="inferred from homology"/>
<dbReference type="GO" id="GO:0004519">
    <property type="term" value="F:endonuclease activity"/>
    <property type="evidence" value="ECO:0007669"/>
    <property type="project" value="UniProtKB-KW"/>
</dbReference>
<dbReference type="InterPro" id="IPR003154">
    <property type="entry name" value="S1/P1nuclease"/>
</dbReference>
<dbReference type="Gene3D" id="1.10.575.10">
    <property type="entry name" value="P1 Nuclease"/>
    <property type="match status" value="1"/>
</dbReference>
<organism evidence="9 10">
    <name type="scientific">Pythium insidiosum</name>
    <name type="common">Pythiosis disease agent</name>
    <dbReference type="NCBI Taxonomy" id="114742"/>
    <lineage>
        <taxon>Eukaryota</taxon>
        <taxon>Sar</taxon>
        <taxon>Stramenopiles</taxon>
        <taxon>Oomycota</taxon>
        <taxon>Peronosporomycetes</taxon>
        <taxon>Pythiales</taxon>
        <taxon>Pythiaceae</taxon>
        <taxon>Pythium</taxon>
    </lineage>
</organism>
<keyword evidence="3" id="KW-0479">Metal-binding</keyword>
<dbReference type="CDD" id="cd11010">
    <property type="entry name" value="S1-P1_nuclease"/>
    <property type="match status" value="1"/>
</dbReference>
<protein>
    <recommendedName>
        <fullName evidence="11">S1/P1 nuclease</fullName>
    </recommendedName>
</protein>
<dbReference type="PANTHER" id="PTHR33146">
    <property type="entry name" value="ENDONUCLEASE 4"/>
    <property type="match status" value="1"/>
</dbReference>
<dbReference type="GO" id="GO:0016788">
    <property type="term" value="F:hydrolase activity, acting on ester bonds"/>
    <property type="evidence" value="ECO:0007669"/>
    <property type="project" value="InterPro"/>
</dbReference>
<keyword evidence="10" id="KW-1185">Reference proteome</keyword>
<dbReference type="AlphaFoldDB" id="A0AAD5MA59"/>
<feature type="chain" id="PRO_5042055868" description="S1/P1 nuclease" evidence="8">
    <location>
        <begin position="24"/>
        <end position="339"/>
    </location>
</feature>
<evidence type="ECO:0000256" key="5">
    <source>
        <dbReference type="ARBA" id="ARBA00022801"/>
    </source>
</evidence>
<gene>
    <name evidence="9" type="ORF">P43SY_002587</name>
</gene>
<name>A0AAD5MA59_PYTIN</name>
<evidence type="ECO:0008006" key="11">
    <source>
        <dbReference type="Google" id="ProtNLM"/>
    </source>
</evidence>
<dbReference type="SUPFAM" id="SSF48537">
    <property type="entry name" value="Phospholipase C/P1 nuclease"/>
    <property type="match status" value="1"/>
</dbReference>
<sequence>MKTLTLATAAAIASAATLTPVQGWWDSGHMLVGEVAAQLMAKEDVATIEKALSDWDKDFKGTSSVSTASIWADLVKCSKDSDFCPKANGLPSLTALDDWHYINLPLYANGARWGNSEPDMTLFKQAFAGQAPTAIESLLKTMTTTQSLWSVNLAIRQLIHIIGDIHQPMHAVGGVSQSFPDGDLGGNRYKFQSPCPYSNLHAMYDSAAGEYVTNWNPDASKYRPYIEKTATELVSWVPLIKDNINIQQWEQLSYRDFVKASLGADAFKKVLLESYTIATTFIYPSLNLEVNAAGFVACPSKEYAQWAATISKYRVALGGKRLAAVLTQIAKQLRALKLA</sequence>
<keyword evidence="4" id="KW-0255">Endonuclease</keyword>
<evidence type="ECO:0000256" key="6">
    <source>
        <dbReference type="ARBA" id="ARBA00023157"/>
    </source>
</evidence>
<dbReference type="PANTHER" id="PTHR33146:SF10">
    <property type="entry name" value="STRAND-SPECIFIC NUCLEASE, PUTATIVE-RELATED"/>
    <property type="match status" value="1"/>
</dbReference>
<keyword evidence="8" id="KW-0732">Signal</keyword>
<keyword evidence="5" id="KW-0378">Hydrolase</keyword>
<evidence type="ECO:0000256" key="7">
    <source>
        <dbReference type="ARBA" id="ARBA00023180"/>
    </source>
</evidence>
<dbReference type="Pfam" id="PF02265">
    <property type="entry name" value="S1-P1_nuclease"/>
    <property type="match status" value="1"/>
</dbReference>
<evidence type="ECO:0000256" key="1">
    <source>
        <dbReference type="ARBA" id="ARBA00009547"/>
    </source>
</evidence>